<dbReference type="Proteomes" id="UP001060215">
    <property type="component" value="Chromosome 8"/>
</dbReference>
<name>A0ACC0GKI2_9ERIC</name>
<gene>
    <name evidence="1" type="ORF">LOK49_LG09G01240</name>
</gene>
<dbReference type="EMBL" id="CM045765">
    <property type="protein sequence ID" value="KAI8001354.1"/>
    <property type="molecule type" value="Genomic_DNA"/>
</dbReference>
<keyword evidence="2" id="KW-1185">Reference proteome</keyword>
<proteinExistence type="predicted"/>
<evidence type="ECO:0000313" key="2">
    <source>
        <dbReference type="Proteomes" id="UP001060215"/>
    </source>
</evidence>
<comment type="caution">
    <text evidence="1">The sequence shown here is derived from an EMBL/GenBank/DDBJ whole genome shotgun (WGS) entry which is preliminary data.</text>
</comment>
<sequence length="95" mass="11345">MWRVRKGEEERGGLDPRTGEWRQTAFDLHDLRQIFEPLCLISTKAFIAGKLMMRNDRFQRGTMYQKSTELLILKLPLKRPVHEIAQDFKIIEWSQ</sequence>
<organism evidence="1 2">
    <name type="scientific">Camellia lanceoleosa</name>
    <dbReference type="NCBI Taxonomy" id="1840588"/>
    <lineage>
        <taxon>Eukaryota</taxon>
        <taxon>Viridiplantae</taxon>
        <taxon>Streptophyta</taxon>
        <taxon>Embryophyta</taxon>
        <taxon>Tracheophyta</taxon>
        <taxon>Spermatophyta</taxon>
        <taxon>Magnoliopsida</taxon>
        <taxon>eudicotyledons</taxon>
        <taxon>Gunneridae</taxon>
        <taxon>Pentapetalae</taxon>
        <taxon>asterids</taxon>
        <taxon>Ericales</taxon>
        <taxon>Theaceae</taxon>
        <taxon>Camellia</taxon>
    </lineage>
</organism>
<reference evidence="1 2" key="1">
    <citation type="journal article" date="2022" name="Plant J.">
        <title>Chromosome-level genome of Camellia lanceoleosa provides a valuable resource for understanding genome evolution and self-incompatibility.</title>
        <authorList>
            <person name="Gong W."/>
            <person name="Xiao S."/>
            <person name="Wang L."/>
            <person name="Liao Z."/>
            <person name="Chang Y."/>
            <person name="Mo W."/>
            <person name="Hu G."/>
            <person name="Li W."/>
            <person name="Zhao G."/>
            <person name="Zhu H."/>
            <person name="Hu X."/>
            <person name="Ji K."/>
            <person name="Xiang X."/>
            <person name="Song Q."/>
            <person name="Yuan D."/>
            <person name="Jin S."/>
            <person name="Zhang L."/>
        </authorList>
    </citation>
    <scope>NUCLEOTIDE SEQUENCE [LARGE SCALE GENOMIC DNA]</scope>
    <source>
        <strain evidence="1">SQ_2022a</strain>
    </source>
</reference>
<evidence type="ECO:0000313" key="1">
    <source>
        <dbReference type="EMBL" id="KAI8001354.1"/>
    </source>
</evidence>
<accession>A0ACC0GKI2</accession>
<protein>
    <submittedName>
        <fullName evidence="1">Histone H3-like 2</fullName>
    </submittedName>
</protein>